<organism evidence="1 2">
    <name type="scientific">Mortierella isabellina</name>
    <name type="common">Filamentous fungus</name>
    <name type="synonym">Umbelopsis isabellina</name>
    <dbReference type="NCBI Taxonomy" id="91625"/>
    <lineage>
        <taxon>Eukaryota</taxon>
        <taxon>Fungi</taxon>
        <taxon>Fungi incertae sedis</taxon>
        <taxon>Mucoromycota</taxon>
        <taxon>Mucoromycotina</taxon>
        <taxon>Umbelopsidomycetes</taxon>
        <taxon>Umbelopsidales</taxon>
        <taxon>Umbelopsidaceae</taxon>
        <taxon>Umbelopsis</taxon>
    </lineage>
</organism>
<dbReference type="Proteomes" id="UP000654370">
    <property type="component" value="Unassembled WGS sequence"/>
</dbReference>
<gene>
    <name evidence="1" type="ORF">INT43_003043</name>
</gene>
<dbReference type="EMBL" id="JAEPQZ010000008">
    <property type="protein sequence ID" value="KAG2177796.1"/>
    <property type="molecule type" value="Genomic_DNA"/>
</dbReference>
<comment type="caution">
    <text evidence="1">The sequence shown here is derived from an EMBL/GenBank/DDBJ whole genome shotgun (WGS) entry which is preliminary data.</text>
</comment>
<proteinExistence type="predicted"/>
<name>A0A8H7PR94_MORIS</name>
<accession>A0A8H7PR94</accession>
<reference evidence="1" key="1">
    <citation type="submission" date="2020-12" db="EMBL/GenBank/DDBJ databases">
        <title>Metabolic potential, ecology and presence of endohyphal bacteria is reflected in genomic diversity of Mucoromycotina.</title>
        <authorList>
            <person name="Muszewska A."/>
            <person name="Okrasinska A."/>
            <person name="Steczkiewicz K."/>
            <person name="Drgas O."/>
            <person name="Orlowska M."/>
            <person name="Perlinska-Lenart U."/>
            <person name="Aleksandrzak-Piekarczyk T."/>
            <person name="Szatraj K."/>
            <person name="Zielenkiewicz U."/>
            <person name="Pilsyk S."/>
            <person name="Malc E."/>
            <person name="Mieczkowski P."/>
            <person name="Kruszewska J.S."/>
            <person name="Biernat P."/>
            <person name="Pawlowska J."/>
        </authorList>
    </citation>
    <scope>NUCLEOTIDE SEQUENCE</scope>
    <source>
        <strain evidence="1">WA0000067209</strain>
    </source>
</reference>
<sequence>MTIDNIVSNATLSMVDDEHLVSDSPAERLANFHLVDIYGNLVEEDIDYFLEMYDQPENVLKLSNIMDNETLYATYRLNIADKIIVRYSIIDGMHYLTREKKYFQVCEEEDHEEEVIFADGLPEKKSRLEFHVTENNTFQIAEWNSDFWLEFYKRTVNYNDLKLNIDEDITKHRKPLELLLRKDPKEVFVPAEVNDNFEVQNSTDPLTRGANFQLLDIEGNPVEQKIDYCLEMWGVDEDVLNVSDVLYATEYQDNIDKMIVQCLIINGIHYLVSNNKYFQAAVDDDERQGQILLSTKLPKKVQRLQFQVTQFNTFKVVQWNQRTYLHAEQIDLQHTFFYFQDDECELDFFLKRCEQ</sequence>
<evidence type="ECO:0000313" key="2">
    <source>
        <dbReference type="Proteomes" id="UP000654370"/>
    </source>
</evidence>
<keyword evidence="2" id="KW-1185">Reference proteome</keyword>
<protein>
    <submittedName>
        <fullName evidence="1">Uncharacterized protein</fullName>
    </submittedName>
</protein>
<evidence type="ECO:0000313" key="1">
    <source>
        <dbReference type="EMBL" id="KAG2177796.1"/>
    </source>
</evidence>
<dbReference type="AlphaFoldDB" id="A0A8H7PR94"/>
<dbReference type="OrthoDB" id="2413591at2759"/>